<reference evidence="1" key="1">
    <citation type="submission" date="2019-04" db="EMBL/GenBank/DDBJ databases">
        <title>Microbes associate with the intestines of laboratory mice.</title>
        <authorList>
            <person name="Navarre W."/>
            <person name="Wong E."/>
            <person name="Huang K."/>
            <person name="Tropini C."/>
            <person name="Ng K."/>
            <person name="Yu B."/>
        </authorList>
    </citation>
    <scope>NUCLEOTIDE SEQUENCE</scope>
    <source>
        <strain evidence="1">NM04_E33</strain>
    </source>
</reference>
<comment type="caution">
    <text evidence="1">The sequence shown here is derived from an EMBL/GenBank/DDBJ whole genome shotgun (WGS) entry which is preliminary data.</text>
</comment>
<name>A0AC61RJH7_9BACT</name>
<proteinExistence type="predicted"/>
<dbReference type="Proteomes" id="UP000306319">
    <property type="component" value="Unassembled WGS sequence"/>
</dbReference>
<gene>
    <name evidence="1" type="ORF">E5331_02545</name>
</gene>
<accession>A0AC61RJH7</accession>
<dbReference type="EMBL" id="SRYB01000002">
    <property type="protein sequence ID" value="TGY80618.1"/>
    <property type="molecule type" value="Genomic_DNA"/>
</dbReference>
<organism evidence="1 2">
    <name type="scientific">Lepagella muris</name>
    <dbReference type="NCBI Taxonomy" id="3032870"/>
    <lineage>
        <taxon>Bacteria</taxon>
        <taxon>Pseudomonadati</taxon>
        <taxon>Bacteroidota</taxon>
        <taxon>Bacteroidia</taxon>
        <taxon>Bacteroidales</taxon>
        <taxon>Muribaculaceae</taxon>
        <taxon>Lepagella</taxon>
    </lineage>
</organism>
<protein>
    <submittedName>
        <fullName evidence="1">Uncharacterized protein</fullName>
    </submittedName>
</protein>
<keyword evidence="2" id="KW-1185">Reference proteome</keyword>
<evidence type="ECO:0000313" key="1">
    <source>
        <dbReference type="EMBL" id="TGY80618.1"/>
    </source>
</evidence>
<sequence length="170" mass="18497">MKRSILLFIISIFACAVYAQANIEITSNYPTGYIKSDQPYYLGSSDGVLFIYSGSQPLVLVKYPSCATREEYTIPESVTRISRSAFQGCKGLKTLIIPTSVVYIGDNAFENAEIQSFIVAGNDHASNFLPSAYSSEAMGYYDLSGRKTSTPVSGINIKVSEDGVSKVLVK</sequence>
<evidence type="ECO:0000313" key="2">
    <source>
        <dbReference type="Proteomes" id="UP000306319"/>
    </source>
</evidence>